<dbReference type="Gene3D" id="3.20.20.70">
    <property type="entry name" value="Aldolase class I"/>
    <property type="match status" value="1"/>
</dbReference>
<dbReference type="InterPro" id="IPR004559">
    <property type="entry name" value="HemW-like"/>
</dbReference>
<dbReference type="Pfam" id="PF06969">
    <property type="entry name" value="HemN_C"/>
    <property type="match status" value="1"/>
</dbReference>
<evidence type="ECO:0000256" key="7">
    <source>
        <dbReference type="ARBA" id="ARBA00023014"/>
    </source>
</evidence>
<name>A0ABS2TG67_9ACTO</name>
<keyword evidence="13" id="KW-1185">Reference proteome</keyword>
<keyword evidence="3 9" id="KW-0349">Heme</keyword>
<dbReference type="SFLD" id="SFLDG01065">
    <property type="entry name" value="anaerobic_coproporphyrinogen-I"/>
    <property type="match status" value="1"/>
</dbReference>
<keyword evidence="5 9" id="KW-0479">Metal-binding</keyword>
<evidence type="ECO:0000256" key="9">
    <source>
        <dbReference type="RuleBase" id="RU364116"/>
    </source>
</evidence>
<keyword evidence="9" id="KW-0963">Cytoplasm</keyword>
<evidence type="ECO:0000256" key="2">
    <source>
        <dbReference type="ARBA" id="ARBA00017228"/>
    </source>
</evidence>
<evidence type="ECO:0000256" key="6">
    <source>
        <dbReference type="ARBA" id="ARBA00023004"/>
    </source>
</evidence>
<dbReference type="InterPro" id="IPR034505">
    <property type="entry name" value="Coproporphyrinogen-III_oxidase"/>
</dbReference>
<keyword evidence="7 9" id="KW-0411">Iron-sulfur</keyword>
<feature type="domain" description="Radical SAM core" evidence="11">
    <location>
        <begin position="56"/>
        <end position="296"/>
    </location>
</feature>
<dbReference type="SUPFAM" id="SSF102114">
    <property type="entry name" value="Radical SAM enzymes"/>
    <property type="match status" value="1"/>
</dbReference>
<feature type="region of interest" description="Disordered" evidence="10">
    <location>
        <begin position="1"/>
        <end position="54"/>
    </location>
</feature>
<evidence type="ECO:0000256" key="4">
    <source>
        <dbReference type="ARBA" id="ARBA00022691"/>
    </source>
</evidence>
<feature type="compositionally biased region" description="Low complexity" evidence="10">
    <location>
        <begin position="1"/>
        <end position="31"/>
    </location>
</feature>
<reference evidence="13" key="1">
    <citation type="submission" date="2021-02" db="EMBL/GenBank/DDBJ databases">
        <title>Leucobacter sp. CX169.</title>
        <authorList>
            <person name="Cheng Y."/>
        </authorList>
    </citation>
    <scope>NUCLEOTIDE SEQUENCE [LARGE SCALE GENOMIC DNA]</scope>
    <source>
        <strain evidence="13">JY899</strain>
    </source>
</reference>
<organism evidence="12 13">
    <name type="scientific">Flaviflexus equikiangi</name>
    <dbReference type="NCBI Taxonomy" id="2758573"/>
    <lineage>
        <taxon>Bacteria</taxon>
        <taxon>Bacillati</taxon>
        <taxon>Actinomycetota</taxon>
        <taxon>Actinomycetes</taxon>
        <taxon>Actinomycetales</taxon>
        <taxon>Actinomycetaceae</taxon>
        <taxon>Flaviflexus</taxon>
    </lineage>
</organism>
<keyword evidence="4 9" id="KW-0949">S-adenosyl-L-methionine</keyword>
<evidence type="ECO:0000259" key="11">
    <source>
        <dbReference type="PROSITE" id="PS51918"/>
    </source>
</evidence>
<accession>A0ABS2TG67</accession>
<dbReference type="SFLD" id="SFLDF00562">
    <property type="entry name" value="HemN-like__clustered_with_heat"/>
    <property type="match status" value="1"/>
</dbReference>
<evidence type="ECO:0000256" key="5">
    <source>
        <dbReference type="ARBA" id="ARBA00022723"/>
    </source>
</evidence>
<dbReference type="SFLD" id="SFLDG01082">
    <property type="entry name" value="B12-binding_domain_containing"/>
    <property type="match status" value="1"/>
</dbReference>
<dbReference type="NCBIfam" id="TIGR00539">
    <property type="entry name" value="hemN_rel"/>
    <property type="match status" value="1"/>
</dbReference>
<dbReference type="InterPro" id="IPR058240">
    <property type="entry name" value="rSAM_sf"/>
</dbReference>
<keyword evidence="8 9" id="KW-0143">Chaperone</keyword>
<comment type="function">
    <text evidence="9">Probably acts as a heme chaperone, transferring heme to an unknown acceptor. Binds one molecule of heme per monomer, possibly covalently. Binds 1 [4Fe-4S] cluster. The cluster is coordinated with 3 cysteines and an exchangeable S-adenosyl-L-methionine.</text>
</comment>
<dbReference type="PANTHER" id="PTHR13932">
    <property type="entry name" value="COPROPORPHYRINIGEN III OXIDASE"/>
    <property type="match status" value="1"/>
</dbReference>
<dbReference type="InterPro" id="IPR007197">
    <property type="entry name" value="rSAM"/>
</dbReference>
<dbReference type="PROSITE" id="PS51918">
    <property type="entry name" value="RADICAL_SAM"/>
    <property type="match status" value="1"/>
</dbReference>
<dbReference type="PANTHER" id="PTHR13932:SF5">
    <property type="entry name" value="RADICAL S-ADENOSYL METHIONINE DOMAIN-CONTAINING PROTEIN 1, MITOCHONDRIAL"/>
    <property type="match status" value="1"/>
</dbReference>
<dbReference type="CDD" id="cd01335">
    <property type="entry name" value="Radical_SAM"/>
    <property type="match status" value="1"/>
</dbReference>
<dbReference type="Proteomes" id="UP000705983">
    <property type="component" value="Unassembled WGS sequence"/>
</dbReference>
<dbReference type="SMART" id="SM00729">
    <property type="entry name" value="Elp3"/>
    <property type="match status" value="1"/>
</dbReference>
<proteinExistence type="inferred from homology"/>
<evidence type="ECO:0000256" key="8">
    <source>
        <dbReference type="ARBA" id="ARBA00023186"/>
    </source>
</evidence>
<evidence type="ECO:0000256" key="3">
    <source>
        <dbReference type="ARBA" id="ARBA00022617"/>
    </source>
</evidence>
<protein>
    <recommendedName>
        <fullName evidence="2 9">Heme chaperone HemW</fullName>
    </recommendedName>
</protein>
<dbReference type="EMBL" id="JAFFJS010000002">
    <property type="protein sequence ID" value="MBM9432767.1"/>
    <property type="molecule type" value="Genomic_DNA"/>
</dbReference>
<comment type="subcellular location">
    <subcellularLocation>
        <location evidence="9">Cytoplasm</location>
    </subcellularLocation>
</comment>
<sequence>MRGSSADSPPAGRAASPPASRPAASARTGGSTISRSTVADLPDGEDAPRDGRLDDVSMERPLSAYVHVPFCQVRCGYCDFNTYTSNELGAGATPREYDTQLLGEIALAGTVLEGGRPLQTVFFGGGTPTFLQASQLAHILGVLDLVFGLEEAAEVTTEANPETVDGDYLHTLKEAGFTRVSIGMQSAVPHVLATLDRLHTPARVPLVRDWARDAGLSASLDLIYGTPGESLDDWRLSLSEAIAMEPDHISAYGLGIEPGTKMGQQVKRGLLPDTDPDDLAAKYEIADSMLSAAGYAWYEVSNWAKPGHEARHNIAYWRNDNWWGFGPGAHSHINGTRFWNVKHPRAWSARLQAGESPAAAREILSPRERAEEDIMLGIRLAEGLPLTAGIAKPGQAPARAALAKRRHVTMLLASDGLLQPHRLAEGRMVLTLKGRLLADTVIRSLWE</sequence>
<comment type="similarity">
    <text evidence="1">Belongs to the anaerobic coproporphyrinogen-III oxidase family. HemW subfamily.</text>
</comment>
<gene>
    <name evidence="12" type="ORF">JVW63_03500</name>
</gene>
<dbReference type="SFLD" id="SFLDS00029">
    <property type="entry name" value="Radical_SAM"/>
    <property type="match status" value="1"/>
</dbReference>
<dbReference type="InterPro" id="IPR010723">
    <property type="entry name" value="HemN_C"/>
</dbReference>
<dbReference type="Pfam" id="PF04055">
    <property type="entry name" value="Radical_SAM"/>
    <property type="match status" value="1"/>
</dbReference>
<dbReference type="InterPro" id="IPR013785">
    <property type="entry name" value="Aldolase_TIM"/>
</dbReference>
<dbReference type="InterPro" id="IPR006638">
    <property type="entry name" value="Elp3/MiaA/NifB-like_rSAM"/>
</dbReference>
<comment type="caution">
    <text evidence="12">The sequence shown here is derived from an EMBL/GenBank/DDBJ whole genome shotgun (WGS) entry which is preliminary data.</text>
</comment>
<evidence type="ECO:0000313" key="12">
    <source>
        <dbReference type="EMBL" id="MBM9432767.1"/>
    </source>
</evidence>
<evidence type="ECO:0000256" key="10">
    <source>
        <dbReference type="SAM" id="MobiDB-lite"/>
    </source>
</evidence>
<keyword evidence="6 9" id="KW-0408">Iron</keyword>
<keyword evidence="9" id="KW-0004">4Fe-4S</keyword>
<evidence type="ECO:0000256" key="1">
    <source>
        <dbReference type="ARBA" id="ARBA00006100"/>
    </source>
</evidence>
<evidence type="ECO:0000313" key="13">
    <source>
        <dbReference type="Proteomes" id="UP000705983"/>
    </source>
</evidence>